<comment type="similarity">
    <text evidence="2">Belongs to the diacylglycerol/lipid kinase family.</text>
</comment>
<dbReference type="EMBL" id="BAABIW010000028">
    <property type="protein sequence ID" value="GAA5036317.1"/>
    <property type="molecule type" value="Genomic_DNA"/>
</dbReference>
<dbReference type="Pfam" id="PF00781">
    <property type="entry name" value="DAGK_cat"/>
    <property type="match status" value="1"/>
</dbReference>
<keyword evidence="10" id="KW-0812">Transmembrane</keyword>
<keyword evidence="5 12" id="KW-0418">Kinase</keyword>
<name>A0ABP9JP98_9MICO</name>
<evidence type="ECO:0000256" key="6">
    <source>
        <dbReference type="ARBA" id="ARBA00022840"/>
    </source>
</evidence>
<keyword evidence="10" id="KW-0472">Membrane</keyword>
<dbReference type="InterPro" id="IPR050187">
    <property type="entry name" value="Lipid_Phosphate_FormReg"/>
</dbReference>
<keyword evidence="10" id="KW-1133">Transmembrane helix</keyword>
<evidence type="ECO:0000256" key="4">
    <source>
        <dbReference type="ARBA" id="ARBA00022741"/>
    </source>
</evidence>
<dbReference type="PROSITE" id="PS50146">
    <property type="entry name" value="DAGK"/>
    <property type="match status" value="1"/>
</dbReference>
<dbReference type="InterPro" id="IPR045540">
    <property type="entry name" value="YegS/DAGK_C"/>
</dbReference>
<dbReference type="InterPro" id="IPR017438">
    <property type="entry name" value="ATP-NAD_kinase_N"/>
</dbReference>
<dbReference type="InterPro" id="IPR001206">
    <property type="entry name" value="Diacylglycerol_kinase_cat_dom"/>
</dbReference>
<dbReference type="PANTHER" id="PTHR12358">
    <property type="entry name" value="SPHINGOSINE KINASE"/>
    <property type="match status" value="1"/>
</dbReference>
<sequence>MLKDYLPWIIAGLVVLALVVGGVVLTRVAPESAATLRRRPRPPRAHFRNGDDEMPAPVKRAGVVINPTKFADLPTVRARITGTCVANGWGEPLFYETTVEDPGQGQAAQAVRDGVDVVCTLGGDGTVRNVASALVGTETPLGILPAGTGNLLARNLDLPVALESAVAVALTGRNRRIDVGELVVGAVPAVDAPDDGDDVPETHHFLVMSGIGMDAQIMAGTNENLKAKVGWPAYMVSGLKHLVSPEFRIGVKVDDDLEFRRRARMVVIGNCGRLLGGLVLMPNARVDDGQLDAVIASPRGVVGWVPVATRVATRQRKGHPTLDHKVCKEIRVRTDRPVPVQIDGDVIGEASEVSARVRPGSLTVRVSIT</sequence>
<comment type="caution">
    <text evidence="12">The sequence shown here is derived from an EMBL/GenBank/DDBJ whole genome shotgun (WGS) entry which is preliminary data.</text>
</comment>
<accession>A0ABP9JP98</accession>
<evidence type="ECO:0000259" key="11">
    <source>
        <dbReference type="PROSITE" id="PS50146"/>
    </source>
</evidence>
<dbReference type="Gene3D" id="2.60.200.40">
    <property type="match status" value="1"/>
</dbReference>
<protein>
    <submittedName>
        <fullName evidence="12">Diacylglycerol kinase family protein</fullName>
    </submittedName>
</protein>
<feature type="region of interest" description="Disordered" evidence="9">
    <location>
        <begin position="32"/>
        <end position="53"/>
    </location>
</feature>
<keyword evidence="7" id="KW-0594">Phospholipid biosynthesis</keyword>
<evidence type="ECO:0000256" key="8">
    <source>
        <dbReference type="ARBA" id="ARBA00023264"/>
    </source>
</evidence>
<evidence type="ECO:0000256" key="10">
    <source>
        <dbReference type="SAM" id="Phobius"/>
    </source>
</evidence>
<evidence type="ECO:0000256" key="5">
    <source>
        <dbReference type="ARBA" id="ARBA00022777"/>
    </source>
</evidence>
<dbReference type="InterPro" id="IPR016064">
    <property type="entry name" value="NAD/diacylglycerol_kinase_sf"/>
</dbReference>
<reference evidence="13" key="1">
    <citation type="journal article" date="2019" name="Int. J. Syst. Evol. Microbiol.">
        <title>The Global Catalogue of Microorganisms (GCM) 10K type strain sequencing project: providing services to taxonomists for standard genome sequencing and annotation.</title>
        <authorList>
            <consortium name="The Broad Institute Genomics Platform"/>
            <consortium name="The Broad Institute Genome Sequencing Center for Infectious Disease"/>
            <person name="Wu L."/>
            <person name="Ma J."/>
        </authorList>
    </citation>
    <scope>NUCLEOTIDE SEQUENCE [LARGE SCALE GENOMIC DNA]</scope>
    <source>
        <strain evidence="13">JCM 17687</strain>
    </source>
</reference>
<dbReference type="Pfam" id="PF19279">
    <property type="entry name" value="YegS_C"/>
    <property type="match status" value="1"/>
</dbReference>
<evidence type="ECO:0000256" key="1">
    <source>
        <dbReference type="ARBA" id="ARBA00001946"/>
    </source>
</evidence>
<keyword evidence="6" id="KW-0067">ATP-binding</keyword>
<gene>
    <name evidence="12" type="ORF">GCM10023258_39170</name>
</gene>
<keyword evidence="13" id="KW-1185">Reference proteome</keyword>
<keyword evidence="7" id="KW-0443">Lipid metabolism</keyword>
<keyword evidence="7" id="KW-0444">Lipid biosynthesis</keyword>
<dbReference type="Proteomes" id="UP001500427">
    <property type="component" value="Unassembled WGS sequence"/>
</dbReference>
<organism evidence="12 13">
    <name type="scientific">Terrabacter aeriphilus</name>
    <dbReference type="NCBI Taxonomy" id="515662"/>
    <lineage>
        <taxon>Bacteria</taxon>
        <taxon>Bacillati</taxon>
        <taxon>Actinomycetota</taxon>
        <taxon>Actinomycetes</taxon>
        <taxon>Micrococcales</taxon>
        <taxon>Intrasporangiaceae</taxon>
        <taxon>Terrabacter</taxon>
    </lineage>
</organism>
<dbReference type="Gene3D" id="3.40.50.10330">
    <property type="entry name" value="Probable inorganic polyphosphate/atp-NAD kinase, domain 1"/>
    <property type="match status" value="1"/>
</dbReference>
<dbReference type="PANTHER" id="PTHR12358:SF106">
    <property type="entry name" value="LIPID KINASE YEGS"/>
    <property type="match status" value="1"/>
</dbReference>
<evidence type="ECO:0000256" key="3">
    <source>
        <dbReference type="ARBA" id="ARBA00022679"/>
    </source>
</evidence>
<evidence type="ECO:0000256" key="2">
    <source>
        <dbReference type="ARBA" id="ARBA00005983"/>
    </source>
</evidence>
<feature type="compositionally biased region" description="Basic residues" evidence="9">
    <location>
        <begin position="36"/>
        <end position="47"/>
    </location>
</feature>
<dbReference type="GO" id="GO:0016301">
    <property type="term" value="F:kinase activity"/>
    <property type="evidence" value="ECO:0007669"/>
    <property type="project" value="UniProtKB-KW"/>
</dbReference>
<comment type="cofactor">
    <cofactor evidence="1">
        <name>Mg(2+)</name>
        <dbReference type="ChEBI" id="CHEBI:18420"/>
    </cofactor>
</comment>
<evidence type="ECO:0000313" key="13">
    <source>
        <dbReference type="Proteomes" id="UP001500427"/>
    </source>
</evidence>
<dbReference type="RefSeq" id="WP_345509227.1">
    <property type="nucleotide sequence ID" value="NZ_BAABIW010000028.1"/>
</dbReference>
<evidence type="ECO:0000313" key="12">
    <source>
        <dbReference type="EMBL" id="GAA5036317.1"/>
    </source>
</evidence>
<evidence type="ECO:0000256" key="7">
    <source>
        <dbReference type="ARBA" id="ARBA00023209"/>
    </source>
</evidence>
<keyword evidence="4" id="KW-0547">Nucleotide-binding</keyword>
<evidence type="ECO:0000256" key="9">
    <source>
        <dbReference type="SAM" id="MobiDB-lite"/>
    </source>
</evidence>
<keyword evidence="8" id="KW-1208">Phospholipid metabolism</keyword>
<proteinExistence type="inferred from homology"/>
<feature type="domain" description="DAGKc" evidence="11">
    <location>
        <begin position="56"/>
        <end position="186"/>
    </location>
</feature>
<keyword evidence="3" id="KW-0808">Transferase</keyword>
<feature type="transmembrane region" description="Helical" evidence="10">
    <location>
        <begin position="6"/>
        <end position="29"/>
    </location>
</feature>
<dbReference type="SUPFAM" id="SSF111331">
    <property type="entry name" value="NAD kinase/diacylglycerol kinase-like"/>
    <property type="match status" value="1"/>
</dbReference>